<proteinExistence type="predicted"/>
<evidence type="ECO:0000313" key="2">
    <source>
        <dbReference type="Proteomes" id="UP000002333"/>
    </source>
</evidence>
<gene>
    <name evidence="1" type="ordered locus">CLJ_B1824</name>
</gene>
<organism evidence="1 2">
    <name type="scientific">Clostridium botulinum (strain 657 / Type Ba4)</name>
    <dbReference type="NCBI Taxonomy" id="515621"/>
    <lineage>
        <taxon>Bacteria</taxon>
        <taxon>Bacillati</taxon>
        <taxon>Bacillota</taxon>
        <taxon>Clostridia</taxon>
        <taxon>Eubacteriales</taxon>
        <taxon>Clostridiaceae</taxon>
        <taxon>Clostridium</taxon>
    </lineage>
</organism>
<dbReference type="Proteomes" id="UP000002333">
    <property type="component" value="Chromosome"/>
</dbReference>
<dbReference type="RefSeq" id="WP_012720496.1">
    <property type="nucleotide sequence ID" value="NC_012658.1"/>
</dbReference>
<dbReference type="Pfam" id="PF04883">
    <property type="entry name" value="HK97-gp10_like"/>
    <property type="match status" value="1"/>
</dbReference>
<dbReference type="AlphaFoldDB" id="A0A3F2ZRX7"/>
<protein>
    <recommendedName>
        <fullName evidence="3">HK97 gp10 family phage protein</fullName>
    </recommendedName>
</protein>
<evidence type="ECO:0000313" key="1">
    <source>
        <dbReference type="EMBL" id="ACQ51851.1"/>
    </source>
</evidence>
<accession>A0A3F2ZRX7</accession>
<name>A0A3F2ZRX7_CLOB6</name>
<dbReference type="InterPro" id="IPR010064">
    <property type="entry name" value="HK97-gp10_tail"/>
</dbReference>
<evidence type="ECO:0008006" key="3">
    <source>
        <dbReference type="Google" id="ProtNLM"/>
    </source>
</evidence>
<reference evidence="1 2" key="1">
    <citation type="journal article" date="2007" name="PLoS ONE">
        <title>Analysis of the neurotoxin complex genes in Clostridium botulinum A1-A4 and B1 strains: BoNT/A3, /Ba4 and /B1 clusters are located within plasmids.</title>
        <authorList>
            <person name="Smith T.J."/>
            <person name="Hill K.K."/>
            <person name="Foley B.T."/>
            <person name="Detter J.C."/>
            <person name="Munk A.C."/>
            <person name="Bruce D.C."/>
            <person name="Doggett N.A."/>
            <person name="Smith L.A."/>
            <person name="Marks J.D."/>
            <person name="Xie G."/>
            <person name="Brettin T.S."/>
        </authorList>
    </citation>
    <scope>NUCLEOTIDE SEQUENCE [LARGE SCALE GENOMIC DNA]</scope>
    <source>
        <strain evidence="2">657 / Type Ba4</strain>
    </source>
</reference>
<sequence>MARLASFDYSDFKKMAKSFQKALDERVIERWIREFLLEMAFRAERKIKKRTPVGVYSNQVSFTTKDGKEVSFTTSSSKTGGHLRRNWQVGNVIKQGDAYIVEIFNNTEYASYVEYGHRTKNHKGWVEGRFMATISMQEIERQLPKFLERKQVELLNQILNGRA</sequence>
<dbReference type="KEGG" id="cbi:CLJ_B1824"/>
<dbReference type="EMBL" id="CP001083">
    <property type="protein sequence ID" value="ACQ51851.1"/>
    <property type="molecule type" value="Genomic_DNA"/>
</dbReference>
<reference evidence="2" key="2">
    <citation type="submission" date="2008-05" db="EMBL/GenBank/DDBJ databases">
        <title>Genome sequence of Clostridium botulinum Ba4 strain 657.</title>
        <authorList>
            <person name="Shrivastava S."/>
            <person name="Brown J.L."/>
            <person name="Bruce D."/>
            <person name="Detter C."/>
            <person name="Munk C."/>
            <person name="Smith L.A."/>
            <person name="Smith T.J."/>
            <person name="Sutton G."/>
            <person name="Brettin T.S."/>
        </authorList>
    </citation>
    <scope>NUCLEOTIDE SEQUENCE [LARGE SCALE GENOMIC DNA]</scope>
    <source>
        <strain evidence="2">657 / Type Ba4</strain>
    </source>
</reference>